<evidence type="ECO:0000313" key="2">
    <source>
        <dbReference type="Proteomes" id="UP000249299"/>
    </source>
</evidence>
<comment type="caution">
    <text evidence="1">The sequence shown here is derived from an EMBL/GenBank/DDBJ whole genome shotgun (WGS) entry which is preliminary data.</text>
</comment>
<gene>
    <name evidence="1" type="ORF">CH339_04950</name>
</gene>
<dbReference type="Proteomes" id="UP000249299">
    <property type="component" value="Unassembled WGS sequence"/>
</dbReference>
<proteinExistence type="predicted"/>
<dbReference type="AlphaFoldDB" id="A0A327JSJ1"/>
<sequence length="99" mass="10921">MSYADLVDQDVRLIILRALADENDYTLNESILSAVLETFGHRKSRAYIREQLRFLADDLKAVAVSAAGTVQIARITDTGLDHVAGRIRLEGVKRPSPGL</sequence>
<dbReference type="OrthoDB" id="7858662at2"/>
<reference evidence="1 2" key="1">
    <citation type="submission" date="2017-07" db="EMBL/GenBank/DDBJ databases">
        <title>Draft Genome Sequences of Select Purple Nonsulfur Bacteria.</title>
        <authorList>
            <person name="Lasarre B."/>
            <person name="Mckinlay J.B."/>
        </authorList>
    </citation>
    <scope>NUCLEOTIDE SEQUENCE [LARGE SCALE GENOMIC DNA]</scope>
    <source>
        <strain evidence="1 2">DSM 11290</strain>
    </source>
</reference>
<dbReference type="EMBL" id="NPEV01000006">
    <property type="protein sequence ID" value="RAI29031.1"/>
    <property type="molecule type" value="Genomic_DNA"/>
</dbReference>
<accession>A0A327JSJ1</accession>
<keyword evidence="2" id="KW-1185">Reference proteome</keyword>
<protein>
    <recommendedName>
        <fullName evidence="3">ArsR family transcriptional regulator</fullName>
    </recommendedName>
</protein>
<dbReference type="RefSeq" id="WP_111433170.1">
    <property type="nucleotide sequence ID" value="NZ_JACIGG010000004.1"/>
</dbReference>
<evidence type="ECO:0000313" key="1">
    <source>
        <dbReference type="EMBL" id="RAI29031.1"/>
    </source>
</evidence>
<evidence type="ECO:0008006" key="3">
    <source>
        <dbReference type="Google" id="ProtNLM"/>
    </source>
</evidence>
<name>A0A327JSJ1_9HYPH</name>
<organism evidence="1 2">
    <name type="scientific">Rhodobium orientis</name>
    <dbReference type="NCBI Taxonomy" id="34017"/>
    <lineage>
        <taxon>Bacteria</taxon>
        <taxon>Pseudomonadati</taxon>
        <taxon>Pseudomonadota</taxon>
        <taxon>Alphaproteobacteria</taxon>
        <taxon>Hyphomicrobiales</taxon>
        <taxon>Rhodobiaceae</taxon>
        <taxon>Rhodobium</taxon>
    </lineage>
</organism>